<dbReference type="RefSeq" id="XP_020120971.1">
    <property type="nucleotide sequence ID" value="XM_020265481.1"/>
</dbReference>
<accession>A0A225AIY8</accession>
<evidence type="ECO:0000313" key="2">
    <source>
        <dbReference type="Proteomes" id="UP000214365"/>
    </source>
</evidence>
<dbReference type="AlphaFoldDB" id="A0A225AIY8"/>
<proteinExistence type="predicted"/>
<dbReference type="SUPFAM" id="SSF51182">
    <property type="entry name" value="RmlC-like cupins"/>
    <property type="match status" value="2"/>
</dbReference>
<comment type="caution">
    <text evidence="1">The sequence shown here is derived from an EMBL/GenBank/DDBJ whole genome shotgun (WGS) entry which is preliminary data.</text>
</comment>
<dbReference type="Proteomes" id="UP000214365">
    <property type="component" value="Unassembled WGS sequence"/>
</dbReference>
<dbReference type="OrthoDB" id="4489274at2759"/>
<dbReference type="GeneID" id="31002961"/>
<gene>
    <name evidence="1" type="ORF">UA08_03206</name>
</gene>
<sequence length="293" mass="33007">MDITQGAQLEFTPPPLKHRGDGIAFKDLFRGEDGAPENYYFSVARQAYFYSPRHRHNFDQFRYALRNTVSICPDMVLAQGELAYHPEGVHYGPQHDDDGLDRDVLVLQFGGTSGQGYLSFQQLAQAQEPLKEKGRFEGGKYYANGSDANGVDGKDGYEAIWEHHHGRPLVYPPPRFDKPILVKPENFGWKPYPGLGEGVFYKNLGIFTERETRVQMVRTDSGSTWRLDAQNSIQLLYVVRGQGSAMVVRSEKGSFSQAIQVESAIRLKPESESILLSATSEMEILHFVLPMLS</sequence>
<name>A0A225AIY8_TALAT</name>
<keyword evidence="2" id="KW-1185">Reference proteome</keyword>
<reference evidence="1 2" key="1">
    <citation type="submission" date="2015-06" db="EMBL/GenBank/DDBJ databases">
        <title>Talaromyces atroroseus IBT 11181 draft genome.</title>
        <authorList>
            <person name="Rasmussen K.B."/>
            <person name="Rasmussen S."/>
            <person name="Petersen B."/>
            <person name="Sicheritz-Ponten T."/>
            <person name="Mortensen U.H."/>
            <person name="Thrane U."/>
        </authorList>
    </citation>
    <scope>NUCLEOTIDE SEQUENCE [LARGE SCALE GENOMIC DNA]</scope>
    <source>
        <strain evidence="1 2">IBT 11181</strain>
    </source>
</reference>
<evidence type="ECO:0000313" key="1">
    <source>
        <dbReference type="EMBL" id="OKL60850.1"/>
    </source>
</evidence>
<organism evidence="1 2">
    <name type="scientific">Talaromyces atroroseus</name>
    <dbReference type="NCBI Taxonomy" id="1441469"/>
    <lineage>
        <taxon>Eukaryota</taxon>
        <taxon>Fungi</taxon>
        <taxon>Dikarya</taxon>
        <taxon>Ascomycota</taxon>
        <taxon>Pezizomycotina</taxon>
        <taxon>Eurotiomycetes</taxon>
        <taxon>Eurotiomycetidae</taxon>
        <taxon>Eurotiales</taxon>
        <taxon>Trichocomaceae</taxon>
        <taxon>Talaromyces</taxon>
        <taxon>Talaromyces sect. Trachyspermi</taxon>
    </lineage>
</organism>
<dbReference type="InterPro" id="IPR011051">
    <property type="entry name" value="RmlC_Cupin_sf"/>
</dbReference>
<protein>
    <submittedName>
        <fullName evidence="1">Uncharacterized protein</fullName>
    </submittedName>
</protein>
<dbReference type="EMBL" id="LFMY01000004">
    <property type="protein sequence ID" value="OKL60850.1"/>
    <property type="molecule type" value="Genomic_DNA"/>
</dbReference>